<sequence length="870" mass="95956">MMISAFKELMPLGYDPLPCCVPDINECAPPAAVSCGKNAECLNTDRGYHCICTPGYELASGAPTFRNESENTCQDVDECQQKLRICKSRGICINTQGSYTCQCLPGFKLNPRDPKLCTDVNECTPGSNPCHNSTHCFNLVGRYECRCRPGWKPIPGDPSSPKDIVCEDKDECSSGEHHCHNSTICTNTVGSYVCHCRRGWVPKPGFQNKKNTTICEEVSFPTWMPPPGIKSQVSGHRPRGRKSLGTAYPFLPNSSTCIRDLIQEVGDLLEGPQDLENLSQSEQQFVATNLLLGLENALGWLGKALPIGAVTFSSSAGTVLSLEVQEQGYENITLIQNQTKMLLTWDTVHESGDSGPTVVGLLSTPGVGRFLAKAPLVLDTVEQAALHETHKGVLQELYHDLLSDVISAFISNKDPQNLRHPVTFIFQHSVIPGPREKVFCVFWEHGQNGSGHWATSGCRMVGTKDNSTICQCTHLSSFAILMAHYEVQEKDSALTVISYMGLSLSLLCLLLAVLTFLFCKAIHNTSTSLHLQLSICLFLAHLLFLTAIDRTEVKVLCSIIAGALHYLYLASFTWMLLEGLHLFLTARNLMAVNYSSVNKFMKKLMFPVGYGVPAVIVTISAASRPHLYGTPTSCWLNSEKGFKWSFLGPVCSIFLVNLAFFLMTLWILKSKLSSLNSDVSTLQNTRMLTFKATAQLFILGCTWCLGILQVGPAAHVMAYLFTIINSLQGVFIFLVYLNGIASLISLSDLSLLVYRNAVDFCVLILYPMTLPNSWMSSSSFLEEYLGFSRYSIMSYANSGSFSSSFPIWIPFISFTSLIAVSRTSKTMLNSSGENAHPCLVPDLSRIYFSFSPLRMTLALGLSYMAFTMLR</sequence>
<feature type="transmembrane region" description="Helical" evidence="18">
    <location>
        <begin position="560"/>
        <end position="584"/>
    </location>
</feature>
<evidence type="ECO:0000256" key="11">
    <source>
        <dbReference type="ARBA" id="ARBA00023040"/>
    </source>
</evidence>
<dbReference type="Proteomes" id="UP000694725">
    <property type="component" value="Unplaced"/>
</dbReference>
<feature type="transmembrane region" description="Helical" evidence="18">
    <location>
        <begin position="644"/>
        <end position="668"/>
    </location>
</feature>
<feature type="transmembrane region" description="Helical" evidence="18">
    <location>
        <begin position="688"/>
        <end position="710"/>
    </location>
</feature>
<evidence type="ECO:0000256" key="15">
    <source>
        <dbReference type="ARBA" id="ARBA00023180"/>
    </source>
</evidence>
<dbReference type="InterPro" id="IPR018097">
    <property type="entry name" value="EGF_Ca-bd_CS"/>
</dbReference>
<feature type="domain" description="GAIN-B" evidence="20">
    <location>
        <begin position="310"/>
        <end position="488"/>
    </location>
</feature>
<evidence type="ECO:0000313" key="22">
    <source>
        <dbReference type="Ensembl" id="ENSSSCP00065035490.1"/>
    </source>
</evidence>
<feature type="domain" description="EGF-like" evidence="19">
    <location>
        <begin position="168"/>
        <end position="207"/>
    </location>
</feature>
<feature type="transmembrane region" description="Helical" evidence="18">
    <location>
        <begin position="604"/>
        <end position="624"/>
    </location>
</feature>
<dbReference type="Pfam" id="PF07645">
    <property type="entry name" value="EGF_CA"/>
    <property type="match status" value="4"/>
</dbReference>
<comment type="similarity">
    <text evidence="2">Belongs to the G-protein coupled receptor 2 family. Adhesion G-protein coupled receptor (ADGR) subfamily.</text>
</comment>
<keyword evidence="13" id="KW-1015">Disulfide bond</keyword>
<keyword evidence="3" id="KW-1003">Cell membrane</keyword>
<dbReference type="PROSITE" id="PS50221">
    <property type="entry name" value="GAIN_B"/>
    <property type="match status" value="1"/>
</dbReference>
<dbReference type="InterPro" id="IPR000832">
    <property type="entry name" value="GPCR_2_secretin-like"/>
</dbReference>
<dbReference type="PROSITE" id="PS50026">
    <property type="entry name" value="EGF_3"/>
    <property type="match status" value="4"/>
</dbReference>
<name>A0A8D1ZDR4_PIG</name>
<dbReference type="InterPro" id="IPR057244">
    <property type="entry name" value="GAIN_B"/>
</dbReference>
<keyword evidence="4 17" id="KW-0245">EGF-like domain</keyword>
<keyword evidence="10 18" id="KW-1133">Transmembrane helix</keyword>
<evidence type="ECO:0000256" key="2">
    <source>
        <dbReference type="ARBA" id="ARBA00007343"/>
    </source>
</evidence>
<dbReference type="Gene3D" id="2.60.220.50">
    <property type="match status" value="1"/>
</dbReference>
<keyword evidence="7" id="KW-0677">Repeat</keyword>
<dbReference type="FunFam" id="2.10.25.10:FF:000382">
    <property type="entry name" value="Adhesion G protein-coupled receptor E2"/>
    <property type="match status" value="1"/>
</dbReference>
<evidence type="ECO:0000259" key="20">
    <source>
        <dbReference type="PROSITE" id="PS50221"/>
    </source>
</evidence>
<dbReference type="Gene3D" id="1.20.1070.10">
    <property type="entry name" value="Rhodopsin 7-helix transmembrane proteins"/>
    <property type="match status" value="1"/>
</dbReference>
<evidence type="ECO:0000313" key="23">
    <source>
        <dbReference type="Proteomes" id="UP000694725"/>
    </source>
</evidence>
<dbReference type="PANTHER" id="PTHR12011">
    <property type="entry name" value="ADHESION G-PROTEIN COUPLED RECEPTOR"/>
    <property type="match status" value="1"/>
</dbReference>
<dbReference type="Ensembl" id="ENSSSCT00065081500.1">
    <property type="protein sequence ID" value="ENSSSCP00065035490.1"/>
    <property type="gene ID" value="ENSSSCG00065059332.1"/>
</dbReference>
<evidence type="ECO:0000256" key="5">
    <source>
        <dbReference type="ARBA" id="ARBA00022692"/>
    </source>
</evidence>
<keyword evidence="11" id="KW-0297">G-protein coupled receptor</keyword>
<dbReference type="InterPro" id="IPR000203">
    <property type="entry name" value="GPS"/>
</dbReference>
<feature type="domain" description="EGF-like" evidence="19">
    <location>
        <begin position="23"/>
        <end position="62"/>
    </location>
</feature>
<dbReference type="PRINTS" id="PR00249">
    <property type="entry name" value="GPCRSECRETIN"/>
</dbReference>
<dbReference type="GO" id="GO:0005886">
    <property type="term" value="C:plasma membrane"/>
    <property type="evidence" value="ECO:0007669"/>
    <property type="project" value="UniProtKB-SubCell"/>
</dbReference>
<reference evidence="22" key="1">
    <citation type="submission" date="2025-08" db="UniProtKB">
        <authorList>
            <consortium name="Ensembl"/>
        </authorList>
    </citation>
    <scope>IDENTIFICATION</scope>
</reference>
<dbReference type="CDD" id="cd00054">
    <property type="entry name" value="EGF_CA"/>
    <property type="match status" value="4"/>
</dbReference>
<keyword evidence="9" id="KW-0130">Cell adhesion</keyword>
<evidence type="ECO:0000256" key="9">
    <source>
        <dbReference type="ARBA" id="ARBA00022889"/>
    </source>
</evidence>
<dbReference type="Pfam" id="PF00002">
    <property type="entry name" value="7tm_2"/>
    <property type="match status" value="1"/>
</dbReference>
<evidence type="ECO:0000256" key="18">
    <source>
        <dbReference type="SAM" id="Phobius"/>
    </source>
</evidence>
<feature type="transmembrane region" description="Helical" evidence="18">
    <location>
        <begin position="496"/>
        <end position="519"/>
    </location>
</feature>
<comment type="caution">
    <text evidence="17">Lacks conserved residue(s) required for the propagation of feature annotation.</text>
</comment>
<dbReference type="InterPro" id="IPR001881">
    <property type="entry name" value="EGF-like_Ca-bd_dom"/>
</dbReference>
<evidence type="ECO:0000256" key="8">
    <source>
        <dbReference type="ARBA" id="ARBA00022837"/>
    </source>
</evidence>
<keyword evidence="12 18" id="KW-0472">Membrane</keyword>
<evidence type="ECO:0000256" key="10">
    <source>
        <dbReference type="ARBA" id="ARBA00022989"/>
    </source>
</evidence>
<dbReference type="InterPro" id="IPR046338">
    <property type="entry name" value="GAIN_dom_sf"/>
</dbReference>
<evidence type="ECO:0000256" key="17">
    <source>
        <dbReference type="PROSITE-ProRule" id="PRU00076"/>
    </source>
</evidence>
<dbReference type="FunFam" id="2.10.25.10:FF:000216">
    <property type="entry name" value="Adhesion G protein-coupled receptor E2"/>
    <property type="match status" value="1"/>
</dbReference>
<dbReference type="FunFam" id="2.10.25.10:FF:000269">
    <property type="entry name" value="Adhesion G protein-coupled receptor E2"/>
    <property type="match status" value="1"/>
</dbReference>
<protein>
    <recommendedName>
        <fullName evidence="24">Adhesion G protein-coupled receptor E2</fullName>
    </recommendedName>
</protein>
<dbReference type="InterPro" id="IPR000742">
    <property type="entry name" value="EGF"/>
</dbReference>
<dbReference type="SMART" id="SM00181">
    <property type="entry name" value="EGF"/>
    <property type="match status" value="4"/>
</dbReference>
<evidence type="ECO:0000256" key="3">
    <source>
        <dbReference type="ARBA" id="ARBA00022475"/>
    </source>
</evidence>
<evidence type="ECO:0000259" key="19">
    <source>
        <dbReference type="PROSITE" id="PS50026"/>
    </source>
</evidence>
<dbReference type="PROSITE" id="PS01187">
    <property type="entry name" value="EGF_CA"/>
    <property type="match status" value="2"/>
</dbReference>
<keyword evidence="5 18" id="KW-0812">Transmembrane</keyword>
<dbReference type="InterPro" id="IPR009030">
    <property type="entry name" value="Growth_fac_rcpt_cys_sf"/>
</dbReference>
<dbReference type="Pfam" id="PF01825">
    <property type="entry name" value="GPS"/>
    <property type="match status" value="1"/>
</dbReference>
<dbReference type="SUPFAM" id="SSF57184">
    <property type="entry name" value="Growth factor receptor domain"/>
    <property type="match status" value="1"/>
</dbReference>
<dbReference type="InterPro" id="IPR017981">
    <property type="entry name" value="GPCR_2-like_7TM"/>
</dbReference>
<dbReference type="AlphaFoldDB" id="A0A8D1ZDR4"/>
<dbReference type="InterPro" id="IPR000152">
    <property type="entry name" value="EGF-type_Asp/Asn_hydroxyl_site"/>
</dbReference>
<dbReference type="GO" id="GO:0007166">
    <property type="term" value="P:cell surface receptor signaling pathway"/>
    <property type="evidence" value="ECO:0007669"/>
    <property type="project" value="InterPro"/>
</dbReference>
<dbReference type="InterPro" id="IPR049883">
    <property type="entry name" value="NOTCH1_EGF-like"/>
</dbReference>
<keyword evidence="16" id="KW-0807">Transducer</keyword>
<evidence type="ECO:0000256" key="1">
    <source>
        <dbReference type="ARBA" id="ARBA00004651"/>
    </source>
</evidence>
<dbReference type="SUPFAM" id="SSF57196">
    <property type="entry name" value="EGF/Laminin"/>
    <property type="match status" value="1"/>
</dbReference>
<feature type="transmembrane region" description="Helical" evidence="18">
    <location>
        <begin position="801"/>
        <end position="820"/>
    </location>
</feature>
<feature type="domain" description="G-protein coupled receptors family 2 profile 2" evidence="21">
    <location>
        <begin position="494"/>
        <end position="740"/>
    </location>
</feature>
<dbReference type="Gene3D" id="2.10.25.10">
    <property type="entry name" value="Laminin"/>
    <property type="match status" value="4"/>
</dbReference>
<dbReference type="GO" id="GO:0007155">
    <property type="term" value="P:cell adhesion"/>
    <property type="evidence" value="ECO:0007669"/>
    <property type="project" value="UniProtKB-KW"/>
</dbReference>
<keyword evidence="6" id="KW-0732">Signal</keyword>
<dbReference type="PRINTS" id="PR01278">
    <property type="entry name" value="CD97PROTEIN"/>
</dbReference>
<keyword evidence="15" id="KW-0325">Glycoprotein</keyword>
<organism evidence="22 23">
    <name type="scientific">Sus scrofa</name>
    <name type="common">Pig</name>
    <dbReference type="NCBI Taxonomy" id="9823"/>
    <lineage>
        <taxon>Eukaryota</taxon>
        <taxon>Metazoa</taxon>
        <taxon>Chordata</taxon>
        <taxon>Craniata</taxon>
        <taxon>Vertebrata</taxon>
        <taxon>Euteleostomi</taxon>
        <taxon>Mammalia</taxon>
        <taxon>Eutheria</taxon>
        <taxon>Laurasiatheria</taxon>
        <taxon>Artiodactyla</taxon>
        <taxon>Suina</taxon>
        <taxon>Suidae</taxon>
        <taxon>Sus</taxon>
    </lineage>
</organism>
<comment type="subcellular location">
    <subcellularLocation>
        <location evidence="1">Cell membrane</location>
        <topology evidence="1">Multi-pass membrane protein</topology>
    </subcellularLocation>
</comment>
<dbReference type="PANTHER" id="PTHR12011:SF472">
    <property type="entry name" value="ADHESION G PROTEIN-COUPLED RECEPTOR E2"/>
    <property type="match status" value="1"/>
</dbReference>
<evidence type="ECO:0000256" key="12">
    <source>
        <dbReference type="ARBA" id="ARBA00023136"/>
    </source>
</evidence>
<evidence type="ECO:0000256" key="6">
    <source>
        <dbReference type="ARBA" id="ARBA00022729"/>
    </source>
</evidence>
<dbReference type="SMART" id="SM00179">
    <property type="entry name" value="EGF_CA"/>
    <property type="match status" value="4"/>
</dbReference>
<keyword evidence="8" id="KW-0106">Calcium</keyword>
<dbReference type="GO" id="GO:0005509">
    <property type="term" value="F:calcium ion binding"/>
    <property type="evidence" value="ECO:0007669"/>
    <property type="project" value="InterPro"/>
</dbReference>
<dbReference type="FunFam" id="2.10.25.10:FF:000422">
    <property type="entry name" value="Adhesion G protein-coupled receptor E2"/>
    <property type="match status" value="1"/>
</dbReference>
<evidence type="ECO:0000259" key="21">
    <source>
        <dbReference type="PROSITE" id="PS50261"/>
    </source>
</evidence>
<evidence type="ECO:0008006" key="24">
    <source>
        <dbReference type="Google" id="ProtNLM"/>
    </source>
</evidence>
<proteinExistence type="inferred from homology"/>
<dbReference type="PROSITE" id="PS50261">
    <property type="entry name" value="G_PROTEIN_RECEP_F2_4"/>
    <property type="match status" value="1"/>
</dbReference>
<evidence type="ECO:0000256" key="4">
    <source>
        <dbReference type="ARBA" id="ARBA00022536"/>
    </source>
</evidence>
<feature type="domain" description="EGF-like" evidence="19">
    <location>
        <begin position="119"/>
        <end position="157"/>
    </location>
</feature>
<accession>A0A8D1ZDR4</accession>
<evidence type="ECO:0000256" key="13">
    <source>
        <dbReference type="ARBA" id="ARBA00023157"/>
    </source>
</evidence>
<dbReference type="FunFam" id="2.60.220.50:FF:000007">
    <property type="entry name" value="Adhesion G protein-coupled receptor E5"/>
    <property type="match status" value="1"/>
</dbReference>
<feature type="domain" description="EGF-like" evidence="19">
    <location>
        <begin position="75"/>
        <end position="118"/>
    </location>
</feature>
<keyword evidence="14" id="KW-0675">Receptor</keyword>
<dbReference type="GO" id="GO:0004930">
    <property type="term" value="F:G protein-coupled receptor activity"/>
    <property type="evidence" value="ECO:0007669"/>
    <property type="project" value="UniProtKB-KW"/>
</dbReference>
<feature type="transmembrane region" description="Helical" evidence="18">
    <location>
        <begin position="531"/>
        <end position="548"/>
    </location>
</feature>
<dbReference type="InterPro" id="IPR003056">
    <property type="entry name" value="GPCR_2_ADGRE2_ADGRE5"/>
</dbReference>
<evidence type="ECO:0000256" key="7">
    <source>
        <dbReference type="ARBA" id="ARBA00022737"/>
    </source>
</evidence>
<dbReference type="PROSITE" id="PS00010">
    <property type="entry name" value="ASX_HYDROXYL"/>
    <property type="match status" value="4"/>
</dbReference>
<feature type="transmembrane region" description="Helical" evidence="18">
    <location>
        <begin position="749"/>
        <end position="768"/>
    </location>
</feature>
<dbReference type="SMART" id="SM00303">
    <property type="entry name" value="GPS"/>
    <property type="match status" value="1"/>
</dbReference>
<feature type="transmembrane region" description="Helical" evidence="18">
    <location>
        <begin position="716"/>
        <end position="737"/>
    </location>
</feature>
<evidence type="ECO:0000256" key="14">
    <source>
        <dbReference type="ARBA" id="ARBA00023170"/>
    </source>
</evidence>
<dbReference type="FunFam" id="1.20.1070.10:FF:000054">
    <property type="entry name" value="Adhesion G protein-coupled receptor E3"/>
    <property type="match status" value="1"/>
</dbReference>
<evidence type="ECO:0000256" key="16">
    <source>
        <dbReference type="ARBA" id="ARBA00023224"/>
    </source>
</evidence>